<dbReference type="OrthoDB" id="9768578at2"/>
<reference evidence="1 3" key="1">
    <citation type="submission" date="2015-01" db="EMBL/GenBank/DDBJ databases">
        <authorList>
            <person name="Guo J."/>
        </authorList>
    </citation>
    <scope>NUCLEOTIDE SEQUENCE [LARGE SCALE GENOMIC DNA]</scope>
    <source>
        <strain evidence="1 3">DSM 22147</strain>
    </source>
</reference>
<dbReference type="ESTHER" id="9stap-a0a0d6xt21">
    <property type="family name" value="Asp2"/>
</dbReference>
<dbReference type="SUPFAM" id="SSF53474">
    <property type="entry name" value="alpha/beta-Hydrolases"/>
    <property type="match status" value="1"/>
</dbReference>
<dbReference type="InterPro" id="IPR022267">
    <property type="entry name" value="Asp2"/>
</dbReference>
<name>A0A0D6XT21_9STAP</name>
<evidence type="ECO:0000313" key="3">
    <source>
        <dbReference type="Proteomes" id="UP000032366"/>
    </source>
</evidence>
<dbReference type="NCBIfam" id="TIGR03712">
    <property type="entry name" value="acc_sec_asp2"/>
    <property type="match status" value="1"/>
</dbReference>
<dbReference type="EMBL" id="JXWY01000008">
    <property type="protein sequence ID" value="KIX91595.1"/>
    <property type="molecule type" value="Genomic_DNA"/>
</dbReference>
<dbReference type="Proteomes" id="UP000032366">
    <property type="component" value="Unassembled WGS sequence"/>
</dbReference>
<dbReference type="InterPro" id="IPR029058">
    <property type="entry name" value="AB_hydrolase_fold"/>
</dbReference>
<dbReference type="STRING" id="569857.TP70_01535"/>
<dbReference type="GO" id="GO:0015031">
    <property type="term" value="P:protein transport"/>
    <property type="evidence" value="ECO:0007669"/>
    <property type="project" value="InterPro"/>
</dbReference>
<gene>
    <name evidence="2" type="primary">asp2_3</name>
    <name evidence="2" type="ORF">NCTC13832_02412</name>
    <name evidence="1" type="ORF">TP70_01535</name>
</gene>
<dbReference type="AlphaFoldDB" id="A0A0D6XT21"/>
<dbReference type="Pfam" id="PF16929">
    <property type="entry name" value="Asp2"/>
    <property type="match status" value="1"/>
</dbReference>
<proteinExistence type="predicted"/>
<accession>A0A0D6XT21</accession>
<evidence type="ECO:0000313" key="2">
    <source>
        <dbReference type="EMBL" id="SUN02175.1"/>
    </source>
</evidence>
<reference evidence="2 4" key="2">
    <citation type="submission" date="2018-06" db="EMBL/GenBank/DDBJ databases">
        <authorList>
            <consortium name="Pathogen Informatics"/>
            <person name="Doyle S."/>
        </authorList>
    </citation>
    <scope>NUCLEOTIDE SEQUENCE [LARGE SCALE GENOMIC DNA]</scope>
    <source>
        <strain evidence="2 4">NCTC13832</strain>
    </source>
</reference>
<organism evidence="2 4">
    <name type="scientific">Staphylococcus microti</name>
    <dbReference type="NCBI Taxonomy" id="569857"/>
    <lineage>
        <taxon>Bacteria</taxon>
        <taxon>Bacillati</taxon>
        <taxon>Bacillota</taxon>
        <taxon>Bacilli</taxon>
        <taxon>Bacillales</taxon>
        <taxon>Staphylococcaceae</taxon>
        <taxon>Staphylococcus</taxon>
    </lineage>
</organism>
<dbReference type="Proteomes" id="UP000254100">
    <property type="component" value="Unassembled WGS sequence"/>
</dbReference>
<protein>
    <submittedName>
        <fullName evidence="1">Accessory secretory protein Asp2</fullName>
    </submittedName>
    <submittedName>
        <fullName evidence="2">Cytosolic protein</fullName>
    </submittedName>
</protein>
<keyword evidence="3" id="KW-1185">Reference proteome</keyword>
<evidence type="ECO:0000313" key="1">
    <source>
        <dbReference type="EMBL" id="KIX91595.1"/>
    </source>
</evidence>
<evidence type="ECO:0000313" key="4">
    <source>
        <dbReference type="Proteomes" id="UP000254100"/>
    </source>
</evidence>
<sequence length="512" mass="58793">MARKFKVLQIGGQDLSDAFQHKASTIWHYMSAEDAVIDDPAVAESLKELGEFNFIYVQMPYSDTLINRLASLSRPYTTYIDQVYWDDAYINDPTIQQYIMRPFVYHDEADRIDKLYAVTFPGQYGDKISPINCMLQRPFDGTSHYEGNDVFVVSGDFGDEMKPLLTWRRYIVYDQDKVIQIWPEYTLTGDVDVEFVFRLVPVHRADTVAETFLLRHEGLEKPLEIPRRDYNAHVIISMRAKGNGTIRVGAVHKRWSRLDMGQFILGGSRYADDTRNEFIHYFSPGDMKPPLNVYFSGYRSAEGFEGFFMMNQLKSPFILISDPRVEGGSFYLGSEDYERAIQQVIQDGLYRLGFERDQLVLSGLSMGSFGALYYGAKLNPAAIIVGKPLINIGTVAENMALVRPEDFGTSLDVLRKNTGALNTDAVQQLNDKFWHQFKQANFSNTTFAIAYMIHDDYDKQAFDMLLPILSRQHARVMQRGVPGRHNDDSPTITSWFVNFYNMILESQFGRER</sequence>
<dbReference type="EMBL" id="UHDT01000004">
    <property type="protein sequence ID" value="SUN02175.1"/>
    <property type="molecule type" value="Genomic_DNA"/>
</dbReference>
<dbReference type="RefSeq" id="WP_044358840.1">
    <property type="nucleotide sequence ID" value="NZ_JXWY01000008.1"/>
</dbReference>